<comment type="caution">
    <text evidence="1">The sequence shown here is derived from an EMBL/GenBank/DDBJ whole genome shotgun (WGS) entry which is preliminary data.</text>
</comment>
<evidence type="ECO:0000313" key="2">
    <source>
        <dbReference type="Proteomes" id="UP000653411"/>
    </source>
</evidence>
<dbReference type="SUPFAM" id="SSF81901">
    <property type="entry name" value="HCP-like"/>
    <property type="match status" value="1"/>
</dbReference>
<dbReference type="RefSeq" id="WP_189269487.1">
    <property type="nucleotide sequence ID" value="NZ_BMML01000049.1"/>
</dbReference>
<reference evidence="1" key="2">
    <citation type="submission" date="2020-09" db="EMBL/GenBank/DDBJ databases">
        <authorList>
            <person name="Sun Q."/>
            <person name="Zhou Y."/>
        </authorList>
    </citation>
    <scope>NUCLEOTIDE SEQUENCE</scope>
    <source>
        <strain evidence="1">CGMCC 4.7110</strain>
    </source>
</reference>
<evidence type="ECO:0000313" key="1">
    <source>
        <dbReference type="EMBL" id="GGN45773.1"/>
    </source>
</evidence>
<dbReference type="Proteomes" id="UP000653411">
    <property type="component" value="Unassembled WGS sequence"/>
</dbReference>
<sequence length="242" mass="26996">MPAQFDELLGHATGYDALTDGEVSDLRQEITRDVVTELMFGPQRSGRETRRAGKADRAGIYLTFLSSRLLDSGDARTHLGRLVDDPTDAEGALRFACLLSLAQETDEAIWWWQFAAGAENATAAYCLYLLYLGRGELRDAEHWMGQALATGNWIDFVPPASWERPLIDARSAVFRDAVKRLKAVEVAGVRLRHPDHRFLEQVADHLMSAEAGQQYTKKEAARADRAQALSGARRKITLLRRG</sequence>
<gene>
    <name evidence="1" type="ORF">GCM10011578_098020</name>
</gene>
<proteinExistence type="predicted"/>
<dbReference type="EMBL" id="BMML01000049">
    <property type="protein sequence ID" value="GGN45773.1"/>
    <property type="molecule type" value="Genomic_DNA"/>
</dbReference>
<protein>
    <submittedName>
        <fullName evidence="1">Uncharacterized protein</fullName>
    </submittedName>
</protein>
<reference evidence="1" key="1">
    <citation type="journal article" date="2014" name="Int. J. Syst. Evol. Microbiol.">
        <title>Complete genome sequence of Corynebacterium casei LMG S-19264T (=DSM 44701T), isolated from a smear-ripened cheese.</title>
        <authorList>
            <consortium name="US DOE Joint Genome Institute (JGI-PGF)"/>
            <person name="Walter F."/>
            <person name="Albersmeier A."/>
            <person name="Kalinowski J."/>
            <person name="Ruckert C."/>
        </authorList>
    </citation>
    <scope>NUCLEOTIDE SEQUENCE</scope>
    <source>
        <strain evidence="1">CGMCC 4.7110</strain>
    </source>
</reference>
<keyword evidence="2" id="KW-1185">Reference proteome</keyword>
<dbReference type="AlphaFoldDB" id="A0A917XPQ2"/>
<accession>A0A917XPQ2</accession>
<organism evidence="1 2">
    <name type="scientific">Streptomyces fuscichromogenes</name>
    <dbReference type="NCBI Taxonomy" id="1324013"/>
    <lineage>
        <taxon>Bacteria</taxon>
        <taxon>Bacillati</taxon>
        <taxon>Actinomycetota</taxon>
        <taxon>Actinomycetes</taxon>
        <taxon>Kitasatosporales</taxon>
        <taxon>Streptomycetaceae</taxon>
        <taxon>Streptomyces</taxon>
    </lineage>
</organism>
<name>A0A917XPQ2_9ACTN</name>